<gene>
    <name evidence="1" type="ORF">WJX72_003507</name>
</gene>
<organism evidence="1 2">
    <name type="scientific">[Myrmecia] bisecta</name>
    <dbReference type="NCBI Taxonomy" id="41462"/>
    <lineage>
        <taxon>Eukaryota</taxon>
        <taxon>Viridiplantae</taxon>
        <taxon>Chlorophyta</taxon>
        <taxon>core chlorophytes</taxon>
        <taxon>Trebouxiophyceae</taxon>
        <taxon>Trebouxiales</taxon>
        <taxon>Trebouxiaceae</taxon>
        <taxon>Myrmecia</taxon>
    </lineage>
</organism>
<dbReference type="Proteomes" id="UP001489004">
    <property type="component" value="Unassembled WGS sequence"/>
</dbReference>
<name>A0AAW1NZM8_9CHLO</name>
<sequence length="482" mass="51652">MPLCSRLNFSTVQHHTTRGSALYGSMATASPLLQHSAGIQFIVPRRAGLATGKPVCATPAGAAPAQGPVRRGKPSANKIRVIVHVPDGKPIWMMLPLPVGPADLEANVRKELDRRAAGKKLQLLAEYQLRTSPDELYQLRNCPQLPTPYAGRYTLYVTEAFPERVRAIVHLPDGDILGQEFKEPPASPFALDTLVRSMLQKEAAAGRLALPSKYTLHFSLEDPVPVDLDSEMPPLIRGEYHLHVHSLDPALCASNILDQQVVQPRAGPLLLDGKDLVVAAYNHGFWPTAEQAAALCGVDLVFTQRFEPKLVPRPQSSSDLVWGVRPMNGSILLLGPAEGETQFARPLLEGYALVNSCRPADVSQASDPGRINLQLQQAAGDILLDGYILEDEDPAGDAARAIECTGPASHSGCPHQQGTMLVSRAYSLQSSSLTAVAAVVYLAKLAVEARESAQQLQQVALQKSASQGLVGGTGGLSADRTV</sequence>
<reference evidence="1 2" key="1">
    <citation type="journal article" date="2024" name="Nat. Commun.">
        <title>Phylogenomics reveals the evolutionary origins of lichenization in chlorophyte algae.</title>
        <authorList>
            <person name="Puginier C."/>
            <person name="Libourel C."/>
            <person name="Otte J."/>
            <person name="Skaloud P."/>
            <person name="Haon M."/>
            <person name="Grisel S."/>
            <person name="Petersen M."/>
            <person name="Berrin J.G."/>
            <person name="Delaux P.M."/>
            <person name="Dal Grande F."/>
            <person name="Keller J."/>
        </authorList>
    </citation>
    <scope>NUCLEOTIDE SEQUENCE [LARGE SCALE GENOMIC DNA]</scope>
    <source>
        <strain evidence="1 2">SAG 2043</strain>
    </source>
</reference>
<keyword evidence="2" id="KW-1185">Reference proteome</keyword>
<evidence type="ECO:0000313" key="2">
    <source>
        <dbReference type="Proteomes" id="UP001489004"/>
    </source>
</evidence>
<dbReference type="AlphaFoldDB" id="A0AAW1NZM8"/>
<accession>A0AAW1NZM8</accession>
<protein>
    <submittedName>
        <fullName evidence="1">Uncharacterized protein</fullName>
    </submittedName>
</protein>
<evidence type="ECO:0000313" key="1">
    <source>
        <dbReference type="EMBL" id="KAK9803268.1"/>
    </source>
</evidence>
<comment type="caution">
    <text evidence="1">The sequence shown here is derived from an EMBL/GenBank/DDBJ whole genome shotgun (WGS) entry which is preliminary data.</text>
</comment>
<proteinExistence type="predicted"/>
<dbReference type="EMBL" id="JALJOR010000022">
    <property type="protein sequence ID" value="KAK9803268.1"/>
    <property type="molecule type" value="Genomic_DNA"/>
</dbReference>